<protein>
    <recommendedName>
        <fullName evidence="19">Ionotropic glutamate receptor L-glutamate and glycine-binding domain-containing protein</fullName>
    </recommendedName>
</protein>
<evidence type="ECO:0000256" key="5">
    <source>
        <dbReference type="ARBA" id="ARBA00022989"/>
    </source>
</evidence>
<dbReference type="SMART" id="SM00918">
    <property type="entry name" value="Lig_chan-Glu_bd"/>
    <property type="match status" value="1"/>
</dbReference>
<proteinExistence type="inferred from homology"/>
<dbReference type="EMBL" id="BTSX01000001">
    <property type="protein sequence ID" value="GMS80447.1"/>
    <property type="molecule type" value="Genomic_DNA"/>
</dbReference>
<organism evidence="17 18">
    <name type="scientific">Pristionchus entomophagus</name>
    <dbReference type="NCBI Taxonomy" id="358040"/>
    <lineage>
        <taxon>Eukaryota</taxon>
        <taxon>Metazoa</taxon>
        <taxon>Ecdysozoa</taxon>
        <taxon>Nematoda</taxon>
        <taxon>Chromadorea</taxon>
        <taxon>Rhabditida</taxon>
        <taxon>Rhabditina</taxon>
        <taxon>Diplogasteromorpha</taxon>
        <taxon>Diplogasteroidea</taxon>
        <taxon>Neodiplogasteridae</taxon>
        <taxon>Pristionchus</taxon>
    </lineage>
</organism>
<dbReference type="InterPro" id="IPR001828">
    <property type="entry name" value="ANF_lig-bd_rcpt"/>
</dbReference>
<keyword evidence="8" id="KW-0472">Membrane</keyword>
<dbReference type="InterPro" id="IPR019594">
    <property type="entry name" value="Glu/Gly-bd"/>
</dbReference>
<dbReference type="Gene3D" id="3.40.50.2300">
    <property type="match status" value="2"/>
</dbReference>
<dbReference type="FunFam" id="3.40.190.10:FF:000255">
    <property type="entry name" value="GLutamate Receptor family (AMPA)"/>
    <property type="match status" value="1"/>
</dbReference>
<feature type="non-terminal residue" evidence="17">
    <location>
        <position position="1"/>
    </location>
</feature>
<evidence type="ECO:0000256" key="2">
    <source>
        <dbReference type="ARBA" id="ARBA00008685"/>
    </source>
</evidence>
<dbReference type="InterPro" id="IPR001320">
    <property type="entry name" value="Iontro_rcpt_C"/>
</dbReference>
<comment type="similarity">
    <text evidence="2">Belongs to the glutamate-gated ion channel (TC 1.A.10.1) family.</text>
</comment>
<evidence type="ECO:0000256" key="6">
    <source>
        <dbReference type="ARBA" id="ARBA00023018"/>
    </source>
</evidence>
<evidence type="ECO:0000256" key="8">
    <source>
        <dbReference type="ARBA" id="ARBA00023136"/>
    </source>
</evidence>
<evidence type="ECO:0000313" key="18">
    <source>
        <dbReference type="Proteomes" id="UP001432027"/>
    </source>
</evidence>
<evidence type="ECO:0000256" key="12">
    <source>
        <dbReference type="ARBA" id="ARBA00023286"/>
    </source>
</evidence>
<evidence type="ECO:0000256" key="10">
    <source>
        <dbReference type="ARBA" id="ARBA00023180"/>
    </source>
</evidence>
<keyword evidence="10" id="KW-0325">Glycoprotein</keyword>
<evidence type="ECO:0000259" key="15">
    <source>
        <dbReference type="SMART" id="SM00079"/>
    </source>
</evidence>
<dbReference type="Proteomes" id="UP001432027">
    <property type="component" value="Unassembled WGS sequence"/>
</dbReference>
<keyword evidence="9" id="KW-0675">Receptor</keyword>
<dbReference type="SUPFAM" id="SSF53822">
    <property type="entry name" value="Periplasmic binding protein-like I"/>
    <property type="match status" value="1"/>
</dbReference>
<keyword evidence="5" id="KW-1133">Transmembrane helix</keyword>
<dbReference type="Pfam" id="PF01094">
    <property type="entry name" value="ANF_receptor"/>
    <property type="match status" value="1"/>
</dbReference>
<dbReference type="Gene3D" id="3.40.190.10">
    <property type="entry name" value="Periplasmic binding protein-like II"/>
    <property type="match status" value="1"/>
</dbReference>
<dbReference type="SUPFAM" id="SSF53850">
    <property type="entry name" value="Periplasmic binding protein-like II"/>
    <property type="match status" value="1"/>
</dbReference>
<dbReference type="AlphaFoldDB" id="A0AAV5SD31"/>
<keyword evidence="13" id="KW-0407">Ion channel</keyword>
<comment type="subcellular location">
    <subcellularLocation>
        <location evidence="1">Membrane</location>
        <topology evidence="1">Multi-pass membrane protein</topology>
    </subcellularLocation>
    <subcellularLocation>
        <location evidence="14">Postsynaptic cell membrane</location>
    </subcellularLocation>
</comment>
<keyword evidence="6" id="KW-0770">Synapse</keyword>
<name>A0AAV5SD31_9BILA</name>
<evidence type="ECO:0000256" key="7">
    <source>
        <dbReference type="ARBA" id="ARBA00023065"/>
    </source>
</evidence>
<reference evidence="17" key="1">
    <citation type="submission" date="2023-10" db="EMBL/GenBank/DDBJ databases">
        <title>Genome assembly of Pristionchus species.</title>
        <authorList>
            <person name="Yoshida K."/>
            <person name="Sommer R.J."/>
        </authorList>
    </citation>
    <scope>NUCLEOTIDE SEQUENCE</scope>
    <source>
        <strain evidence="17">RS0144</strain>
    </source>
</reference>
<accession>A0AAV5SD31</accession>
<evidence type="ECO:0000256" key="4">
    <source>
        <dbReference type="ARBA" id="ARBA00022692"/>
    </source>
</evidence>
<keyword evidence="11" id="KW-0628">Postsynaptic cell membrane</keyword>
<evidence type="ECO:0000313" key="17">
    <source>
        <dbReference type="EMBL" id="GMS80447.1"/>
    </source>
</evidence>
<keyword evidence="4" id="KW-0812">Transmembrane</keyword>
<evidence type="ECO:0000256" key="1">
    <source>
        <dbReference type="ARBA" id="ARBA00004141"/>
    </source>
</evidence>
<dbReference type="SMART" id="SM00079">
    <property type="entry name" value="PBPe"/>
    <property type="match status" value="1"/>
</dbReference>
<keyword evidence="18" id="KW-1185">Reference proteome</keyword>
<evidence type="ECO:0000256" key="14">
    <source>
        <dbReference type="ARBA" id="ARBA00034100"/>
    </source>
</evidence>
<feature type="domain" description="Ionotropic glutamate receptor L-glutamate and glycine-binding" evidence="16">
    <location>
        <begin position="388"/>
        <end position="454"/>
    </location>
</feature>
<dbReference type="Pfam" id="PF10613">
    <property type="entry name" value="Lig_chan-Glu_bd"/>
    <property type="match status" value="1"/>
</dbReference>
<keyword evidence="3" id="KW-0813">Transport</keyword>
<feature type="domain" description="Ionotropic glutamate receptor C-terminal" evidence="15">
    <location>
        <begin position="378"/>
        <end position="493"/>
    </location>
</feature>
<keyword evidence="12" id="KW-1071">Ligand-gated ion channel</keyword>
<evidence type="ECO:0000259" key="16">
    <source>
        <dbReference type="SMART" id="SM00918"/>
    </source>
</evidence>
<dbReference type="InterPro" id="IPR028082">
    <property type="entry name" value="Peripla_BP_I"/>
</dbReference>
<evidence type="ECO:0000256" key="13">
    <source>
        <dbReference type="ARBA" id="ARBA00023303"/>
    </source>
</evidence>
<evidence type="ECO:0000256" key="9">
    <source>
        <dbReference type="ARBA" id="ARBA00023170"/>
    </source>
</evidence>
<dbReference type="InterPro" id="IPR015683">
    <property type="entry name" value="Ionotropic_Glu_rcpt"/>
</dbReference>
<comment type="caution">
    <text evidence="17">The sequence shown here is derived from an EMBL/GenBank/DDBJ whole genome shotgun (WGS) entry which is preliminary data.</text>
</comment>
<dbReference type="PANTHER" id="PTHR18966">
    <property type="entry name" value="IONOTROPIC GLUTAMATE RECEPTOR"/>
    <property type="match status" value="1"/>
</dbReference>
<keyword evidence="7" id="KW-0406">Ion transport</keyword>
<dbReference type="GO" id="GO:0045211">
    <property type="term" value="C:postsynaptic membrane"/>
    <property type="evidence" value="ECO:0007669"/>
    <property type="project" value="UniProtKB-SubCell"/>
</dbReference>
<evidence type="ECO:0008006" key="19">
    <source>
        <dbReference type="Google" id="ProtNLM"/>
    </source>
</evidence>
<sequence length="493" mass="55245">AVSSDVDLDAVVIFTSHLKPSSLLHYYHPLPIYNSTESLCSCVSSGAFAVLLPFSSWSSHLIISSLSNKIGLFALSITPPRPSRLPSVTSLHPSQSILPQPILALLTQYFNATGNAEVAILYENPADTEFFQYLLTYPIQAYLVKLPDKGDDDFKPALKHVAIKLGVPQMVIFLSPSRLPSLIRQASFMNMCTAHYHYILASLDATSLPLHARENDSENLSDAYTCNITTFSLHSPHDSRVEEIRSILAKEGYGKMPYQGITTELALLWDALTMIIETEDRIGIHGEPSCDEHVDEWEHGEKMIEFAEKLHLLGVSGPLHFDSRTGQRVNETIRVWTTNSNGRMEQMSDWSVSEGRFILNSSTRGHSTQKKKTLENHTLSVTVYLEEPFVMKRTPKDGEILEGNDRYEGYCIDLLKMISNILKFDYILYEVPDRAYGIREASGKWNGMVGELQSGEADLAVASLTISYSRTAVIDFTVPYMHLGISILFRRTE</sequence>
<gene>
    <name evidence="17" type="ORF">PENTCL1PPCAC_2621</name>
</gene>
<evidence type="ECO:0000256" key="3">
    <source>
        <dbReference type="ARBA" id="ARBA00022448"/>
    </source>
</evidence>
<evidence type="ECO:0000256" key="11">
    <source>
        <dbReference type="ARBA" id="ARBA00023257"/>
    </source>
</evidence>
<dbReference type="GO" id="GO:0015276">
    <property type="term" value="F:ligand-gated monoatomic ion channel activity"/>
    <property type="evidence" value="ECO:0007669"/>
    <property type="project" value="InterPro"/>
</dbReference>